<sequence>MLLGADLRTCSWESRQNETSFFHIFFFGKPPSLYNGRWRYGNPVSGCLRALIWWI</sequence>
<dbReference type="Proteomes" id="UP000244722">
    <property type="component" value="Unassembled WGS sequence"/>
</dbReference>
<dbReference type="AlphaFoldDB" id="A0A2T7A1V6"/>
<keyword evidence="2" id="KW-1185">Reference proteome</keyword>
<evidence type="ECO:0000313" key="2">
    <source>
        <dbReference type="Proteomes" id="UP000244722"/>
    </source>
</evidence>
<gene>
    <name evidence="1" type="ORF">B9Z19DRAFT_1076518</name>
</gene>
<dbReference type="EMBL" id="NESQ01000041">
    <property type="protein sequence ID" value="PUU81726.1"/>
    <property type="molecule type" value="Genomic_DNA"/>
</dbReference>
<accession>A0A2T7A1V6</accession>
<protein>
    <submittedName>
        <fullName evidence="1">Uncharacterized protein</fullName>
    </submittedName>
</protein>
<name>A0A2T7A1V6_TUBBO</name>
<evidence type="ECO:0000313" key="1">
    <source>
        <dbReference type="EMBL" id="PUU81726.1"/>
    </source>
</evidence>
<comment type="caution">
    <text evidence="1">The sequence shown here is derived from an EMBL/GenBank/DDBJ whole genome shotgun (WGS) entry which is preliminary data.</text>
</comment>
<reference evidence="1 2" key="1">
    <citation type="submission" date="2017-04" db="EMBL/GenBank/DDBJ databases">
        <title>Draft genome sequence of Tuber borchii Vittad., a whitish edible truffle.</title>
        <authorList>
            <consortium name="DOE Joint Genome Institute"/>
            <person name="Murat C."/>
            <person name="Kuo A."/>
            <person name="Barry K.W."/>
            <person name="Clum A."/>
            <person name="Dockter R.B."/>
            <person name="Fauchery L."/>
            <person name="Iotti M."/>
            <person name="Kohler A."/>
            <person name="Labutti K."/>
            <person name="Lindquist E.A."/>
            <person name="Lipzen A."/>
            <person name="Ohm R.A."/>
            <person name="Wang M."/>
            <person name="Grigoriev I.V."/>
            <person name="Zambonelli A."/>
            <person name="Martin F.M."/>
        </authorList>
    </citation>
    <scope>NUCLEOTIDE SEQUENCE [LARGE SCALE GENOMIC DNA]</scope>
    <source>
        <strain evidence="1 2">Tbo3840</strain>
    </source>
</reference>
<feature type="non-terminal residue" evidence="1">
    <location>
        <position position="55"/>
    </location>
</feature>
<organism evidence="1 2">
    <name type="scientific">Tuber borchii</name>
    <name type="common">White truffle</name>
    <dbReference type="NCBI Taxonomy" id="42251"/>
    <lineage>
        <taxon>Eukaryota</taxon>
        <taxon>Fungi</taxon>
        <taxon>Dikarya</taxon>
        <taxon>Ascomycota</taxon>
        <taxon>Pezizomycotina</taxon>
        <taxon>Pezizomycetes</taxon>
        <taxon>Pezizales</taxon>
        <taxon>Tuberaceae</taxon>
        <taxon>Tuber</taxon>
    </lineage>
</organism>
<proteinExistence type="predicted"/>